<gene>
    <name evidence="1" type="ORF">H5410_040793</name>
</gene>
<proteinExistence type="predicted"/>
<dbReference type="Proteomes" id="UP000824120">
    <property type="component" value="Chromosome 8"/>
</dbReference>
<evidence type="ECO:0000313" key="1">
    <source>
        <dbReference type="EMBL" id="KAG5590279.1"/>
    </source>
</evidence>
<sequence>MPIRSATATKTDVWILTLVKGPVKLGEVDEHSLDSRAQKGTKRLKRTKKLKHEHRQEPLAIHRKDRLLPLFQYAKP</sequence>
<keyword evidence="2" id="KW-1185">Reference proteome</keyword>
<evidence type="ECO:0000313" key="2">
    <source>
        <dbReference type="Proteomes" id="UP000824120"/>
    </source>
</evidence>
<dbReference type="EMBL" id="JACXVP010000008">
    <property type="protein sequence ID" value="KAG5590279.1"/>
    <property type="molecule type" value="Genomic_DNA"/>
</dbReference>
<protein>
    <submittedName>
        <fullName evidence="1">Uncharacterized protein</fullName>
    </submittedName>
</protein>
<name>A0A9J5XRV9_SOLCO</name>
<comment type="caution">
    <text evidence="1">The sequence shown here is derived from an EMBL/GenBank/DDBJ whole genome shotgun (WGS) entry which is preliminary data.</text>
</comment>
<reference evidence="1 2" key="1">
    <citation type="submission" date="2020-09" db="EMBL/GenBank/DDBJ databases">
        <title>De no assembly of potato wild relative species, Solanum commersonii.</title>
        <authorList>
            <person name="Cho K."/>
        </authorList>
    </citation>
    <scope>NUCLEOTIDE SEQUENCE [LARGE SCALE GENOMIC DNA]</scope>
    <source>
        <strain evidence="1">LZ3.2</strain>
        <tissue evidence="1">Leaf</tissue>
    </source>
</reference>
<dbReference type="AlphaFoldDB" id="A0A9J5XRV9"/>
<accession>A0A9J5XRV9</accession>
<organism evidence="1 2">
    <name type="scientific">Solanum commersonii</name>
    <name type="common">Commerson's wild potato</name>
    <name type="synonym">Commerson's nightshade</name>
    <dbReference type="NCBI Taxonomy" id="4109"/>
    <lineage>
        <taxon>Eukaryota</taxon>
        <taxon>Viridiplantae</taxon>
        <taxon>Streptophyta</taxon>
        <taxon>Embryophyta</taxon>
        <taxon>Tracheophyta</taxon>
        <taxon>Spermatophyta</taxon>
        <taxon>Magnoliopsida</taxon>
        <taxon>eudicotyledons</taxon>
        <taxon>Gunneridae</taxon>
        <taxon>Pentapetalae</taxon>
        <taxon>asterids</taxon>
        <taxon>lamiids</taxon>
        <taxon>Solanales</taxon>
        <taxon>Solanaceae</taxon>
        <taxon>Solanoideae</taxon>
        <taxon>Solaneae</taxon>
        <taxon>Solanum</taxon>
    </lineage>
</organism>